<dbReference type="RefSeq" id="WP_210802274.1">
    <property type="nucleotide sequence ID" value="NZ_JAGQDE010000009.1"/>
</dbReference>
<evidence type="ECO:0000256" key="1">
    <source>
        <dbReference type="ARBA" id="ARBA00005189"/>
    </source>
</evidence>
<evidence type="ECO:0000259" key="4">
    <source>
        <dbReference type="SMART" id="SM00563"/>
    </source>
</evidence>
<dbReference type="PANTHER" id="PTHR10434">
    <property type="entry name" value="1-ACYL-SN-GLYCEROL-3-PHOSPHATE ACYLTRANSFERASE"/>
    <property type="match status" value="1"/>
</dbReference>
<keyword evidence="2" id="KW-0808">Transferase</keyword>
<evidence type="ECO:0000313" key="5">
    <source>
        <dbReference type="EMBL" id="MBQ0959592.1"/>
    </source>
</evidence>
<comment type="caution">
    <text evidence="5">The sequence shown here is derived from an EMBL/GenBank/DDBJ whole genome shotgun (WGS) entry which is preliminary data.</text>
</comment>
<dbReference type="EMBL" id="JAGQDE010000009">
    <property type="protein sequence ID" value="MBQ0959592.1"/>
    <property type="molecule type" value="Genomic_DNA"/>
</dbReference>
<keyword evidence="3 5" id="KW-0012">Acyltransferase</keyword>
<dbReference type="SUPFAM" id="SSF69593">
    <property type="entry name" value="Glycerol-3-phosphate (1)-acyltransferase"/>
    <property type="match status" value="1"/>
</dbReference>
<dbReference type="InterPro" id="IPR002123">
    <property type="entry name" value="Plipid/glycerol_acylTrfase"/>
</dbReference>
<protein>
    <submittedName>
        <fullName evidence="5">1-acyl-sn-glycerol-3-phosphate acyltransferase</fullName>
    </submittedName>
</protein>
<dbReference type="Pfam" id="PF01553">
    <property type="entry name" value="Acyltransferase"/>
    <property type="match status" value="1"/>
</dbReference>
<accession>A0A941BJJ6</accession>
<dbReference type="GO" id="GO:0003841">
    <property type="term" value="F:1-acylglycerol-3-phosphate O-acyltransferase activity"/>
    <property type="evidence" value="ECO:0007669"/>
    <property type="project" value="TreeGrafter"/>
</dbReference>
<proteinExistence type="predicted"/>
<reference evidence="5" key="1">
    <citation type="submission" date="2021-04" db="EMBL/GenBank/DDBJ databases">
        <title>The genome sequence of Ideonella sp. 4Y11.</title>
        <authorList>
            <person name="Liu Y."/>
        </authorList>
    </citation>
    <scope>NUCLEOTIDE SEQUENCE</scope>
    <source>
        <strain evidence="5">4Y11</strain>
    </source>
</reference>
<dbReference type="GO" id="GO:0006654">
    <property type="term" value="P:phosphatidic acid biosynthetic process"/>
    <property type="evidence" value="ECO:0007669"/>
    <property type="project" value="TreeGrafter"/>
</dbReference>
<sequence>MTERPVRPVGRAWARAVLRLAGWQLVFDGLPAQQGVFIGYPHTSNWDFVLALFFKLGAGFPAHFWAKDSLFRVPLFGRWLRWMGGLPVDRSGPHGMVGAMVARFAAARESQAPLWLALTPEGTRSLQPHWRSGFHQLALQAGVPVGLVFFDYGRKRVGVEHFLMLSEDAAADMAVLATCYQGVRGRRPELAAPVRLP</sequence>
<organism evidence="5 6">
    <name type="scientific">Ideonella aquatica</name>
    <dbReference type="NCBI Taxonomy" id="2824119"/>
    <lineage>
        <taxon>Bacteria</taxon>
        <taxon>Pseudomonadati</taxon>
        <taxon>Pseudomonadota</taxon>
        <taxon>Betaproteobacteria</taxon>
        <taxon>Burkholderiales</taxon>
        <taxon>Sphaerotilaceae</taxon>
        <taxon>Ideonella</taxon>
    </lineage>
</organism>
<dbReference type="Proteomes" id="UP000678374">
    <property type="component" value="Unassembled WGS sequence"/>
</dbReference>
<keyword evidence="6" id="KW-1185">Reference proteome</keyword>
<evidence type="ECO:0000256" key="2">
    <source>
        <dbReference type="ARBA" id="ARBA00022679"/>
    </source>
</evidence>
<dbReference type="PANTHER" id="PTHR10434:SF9">
    <property type="entry name" value="PHOSPHOLIPID_GLYCEROL ACYLTRANSFERASE DOMAIN-CONTAINING PROTEIN"/>
    <property type="match status" value="1"/>
</dbReference>
<evidence type="ECO:0000313" key="6">
    <source>
        <dbReference type="Proteomes" id="UP000678374"/>
    </source>
</evidence>
<gene>
    <name evidence="5" type="ORF">KAK06_11595</name>
</gene>
<comment type="pathway">
    <text evidence="1">Lipid metabolism.</text>
</comment>
<dbReference type="AlphaFoldDB" id="A0A941BJJ6"/>
<name>A0A941BJJ6_9BURK</name>
<dbReference type="SMART" id="SM00563">
    <property type="entry name" value="PlsC"/>
    <property type="match status" value="1"/>
</dbReference>
<evidence type="ECO:0000256" key="3">
    <source>
        <dbReference type="ARBA" id="ARBA00023315"/>
    </source>
</evidence>
<feature type="domain" description="Phospholipid/glycerol acyltransferase" evidence="4">
    <location>
        <begin position="35"/>
        <end position="150"/>
    </location>
</feature>